<gene>
    <name evidence="1" type="ORF">K227x_05630</name>
</gene>
<dbReference type="Proteomes" id="UP000318538">
    <property type="component" value="Chromosome"/>
</dbReference>
<sequence length="61" mass="6372">MIGSAMTLGSIKCPNVAWHGQGYDTASLSGQTDEPYSAGSSIEVRGRGGQTVHCPMFIPTD</sequence>
<organism evidence="1 2">
    <name type="scientific">Rubripirellula lacrimiformis</name>
    <dbReference type="NCBI Taxonomy" id="1930273"/>
    <lineage>
        <taxon>Bacteria</taxon>
        <taxon>Pseudomonadati</taxon>
        <taxon>Planctomycetota</taxon>
        <taxon>Planctomycetia</taxon>
        <taxon>Pirellulales</taxon>
        <taxon>Pirellulaceae</taxon>
        <taxon>Rubripirellula</taxon>
    </lineage>
</organism>
<dbReference type="KEGG" id="rlc:K227x_05630"/>
<keyword evidence="2" id="KW-1185">Reference proteome</keyword>
<dbReference type="AlphaFoldDB" id="A0A517N505"/>
<reference evidence="1 2" key="1">
    <citation type="submission" date="2019-02" db="EMBL/GenBank/DDBJ databases">
        <title>Deep-cultivation of Planctomycetes and their phenomic and genomic characterization uncovers novel biology.</title>
        <authorList>
            <person name="Wiegand S."/>
            <person name="Jogler M."/>
            <person name="Boedeker C."/>
            <person name="Pinto D."/>
            <person name="Vollmers J."/>
            <person name="Rivas-Marin E."/>
            <person name="Kohn T."/>
            <person name="Peeters S.H."/>
            <person name="Heuer A."/>
            <person name="Rast P."/>
            <person name="Oberbeckmann S."/>
            <person name="Bunk B."/>
            <person name="Jeske O."/>
            <person name="Meyerdierks A."/>
            <person name="Storesund J.E."/>
            <person name="Kallscheuer N."/>
            <person name="Luecker S."/>
            <person name="Lage O.M."/>
            <person name="Pohl T."/>
            <person name="Merkel B.J."/>
            <person name="Hornburger P."/>
            <person name="Mueller R.-W."/>
            <person name="Bruemmer F."/>
            <person name="Labrenz M."/>
            <person name="Spormann A.M."/>
            <person name="Op den Camp H."/>
            <person name="Overmann J."/>
            <person name="Amann R."/>
            <person name="Jetten M.S.M."/>
            <person name="Mascher T."/>
            <person name="Medema M.H."/>
            <person name="Devos D.P."/>
            <person name="Kaster A.-K."/>
            <person name="Ovreas L."/>
            <person name="Rohde M."/>
            <person name="Galperin M.Y."/>
            <person name="Jogler C."/>
        </authorList>
    </citation>
    <scope>NUCLEOTIDE SEQUENCE [LARGE SCALE GENOMIC DNA]</scope>
    <source>
        <strain evidence="1 2">K22_7</strain>
    </source>
</reference>
<evidence type="ECO:0000313" key="1">
    <source>
        <dbReference type="EMBL" id="QDT02191.1"/>
    </source>
</evidence>
<accession>A0A517N505</accession>
<proteinExistence type="predicted"/>
<dbReference type="EMBL" id="CP036525">
    <property type="protein sequence ID" value="QDT02191.1"/>
    <property type="molecule type" value="Genomic_DNA"/>
</dbReference>
<name>A0A517N505_9BACT</name>
<protein>
    <submittedName>
        <fullName evidence="1">Uncharacterized protein</fullName>
    </submittedName>
</protein>
<evidence type="ECO:0000313" key="2">
    <source>
        <dbReference type="Proteomes" id="UP000318538"/>
    </source>
</evidence>